<dbReference type="SMART" id="SM00645">
    <property type="entry name" value="Pept_C1"/>
    <property type="match status" value="1"/>
</dbReference>
<reference evidence="6 7" key="1">
    <citation type="journal article" date="2021" name="ISME Commun">
        <title>Automated analysis of genomic sequences facilitates high-throughput and comprehensive description of bacteria.</title>
        <authorList>
            <person name="Hitch T.C.A."/>
        </authorList>
    </citation>
    <scope>NUCLEOTIDE SEQUENCE [LARGE SCALE GENOMIC DNA]</scope>
    <source>
        <strain evidence="6 7">Sanger_109</strain>
    </source>
</reference>
<keyword evidence="4" id="KW-0732">Signal</keyword>
<evidence type="ECO:0000256" key="4">
    <source>
        <dbReference type="SAM" id="SignalP"/>
    </source>
</evidence>
<proteinExistence type="inferred from homology"/>
<keyword evidence="7" id="KW-1185">Reference proteome</keyword>
<dbReference type="PROSITE" id="PS00139">
    <property type="entry name" value="THIOL_PROTEASE_CYS"/>
    <property type="match status" value="1"/>
</dbReference>
<dbReference type="InterPro" id="IPR000169">
    <property type="entry name" value="Pept_cys_AS"/>
</dbReference>
<evidence type="ECO:0000313" key="6">
    <source>
        <dbReference type="EMBL" id="MCU6762343.1"/>
    </source>
</evidence>
<name>A0ABT2TJF4_9FIRM</name>
<organism evidence="6 7">
    <name type="scientific">Brotonthovivens ammoniilytica</name>
    <dbReference type="NCBI Taxonomy" id="2981725"/>
    <lineage>
        <taxon>Bacteria</taxon>
        <taxon>Bacillati</taxon>
        <taxon>Bacillota</taxon>
        <taxon>Clostridia</taxon>
        <taxon>Lachnospirales</taxon>
        <taxon>Lachnospiraceae</taxon>
        <taxon>Brotonthovivens</taxon>
    </lineage>
</organism>
<evidence type="ECO:0000259" key="5">
    <source>
        <dbReference type="SMART" id="SM00645"/>
    </source>
</evidence>
<protein>
    <submittedName>
        <fullName evidence="6">Lectin like domain-containing protein</fullName>
    </submittedName>
</protein>
<dbReference type="PANTHER" id="PTHR12411">
    <property type="entry name" value="CYSTEINE PROTEASE FAMILY C1-RELATED"/>
    <property type="match status" value="1"/>
</dbReference>
<keyword evidence="3" id="KW-0472">Membrane</keyword>
<dbReference type="SUPFAM" id="SSF54001">
    <property type="entry name" value="Cysteine proteinases"/>
    <property type="match status" value="1"/>
</dbReference>
<evidence type="ECO:0000256" key="2">
    <source>
        <dbReference type="SAM" id="MobiDB-lite"/>
    </source>
</evidence>
<comment type="caution">
    <text evidence="6">The sequence shown here is derived from an EMBL/GenBank/DDBJ whole genome shotgun (WGS) entry which is preliminary data.</text>
</comment>
<feature type="signal peptide" evidence="4">
    <location>
        <begin position="1"/>
        <end position="27"/>
    </location>
</feature>
<dbReference type="Proteomes" id="UP001652442">
    <property type="component" value="Unassembled WGS sequence"/>
</dbReference>
<dbReference type="InterPro" id="IPR000668">
    <property type="entry name" value="Peptidase_C1A_C"/>
</dbReference>
<dbReference type="PROSITE" id="PS00639">
    <property type="entry name" value="THIOL_PROTEASE_HIS"/>
    <property type="match status" value="1"/>
</dbReference>
<dbReference type="InterPro" id="IPR038765">
    <property type="entry name" value="Papain-like_cys_pep_sf"/>
</dbReference>
<keyword evidence="3" id="KW-0812">Transmembrane</keyword>
<sequence>MKKKLLVRASALAVSAALLAPQATAFALELPGIQAPQLVQRGGMLYDESIYEKEYSLPSKMKTRSSLPEKYDLREQGLLHDEVRFQNPWGACWAFAGTQAIESSALKQKAAQSEFSEKALAWYAYTMQNRRGASDDLKEGAEIISENGDRNAKYKMGNNIMSMTAQLSSWNGASLREDIPYQDKEGQKIEMEMNGGTAYYYDPLGDWTLPYENVYDDAYHVQEMQMLYGLGVLGQSSDPLSPAEQKEAAEMMTDNAKQALFEKGPLFIGFYAPESRPDDLGGEETSHFNWDSFAQYSPDFQTMNHAVTIVGWDDTFSKDKFTITPPGDGAWIVKNSWSDKWGDEGYFYLSYYDTTVVYYSTISGDYKNSDGYYTYDHNYQYDYAGLKYSSSSDYSLELASVAASMGCEPKIANVFTAQGPETLTAVSALTFVGTGAVVETKVYRNLKDSSNPESGELAAQQEDEFINAGYYTLPLKQAVELKKGETFSVVQKVYYQSTGGYDLPIEAAPGNIQAVESTDSAGNTDILHVNYKVTAEPGQSFLYLPMDVGEDAAWYDVADSEVKKNLAMPIVNAQGNQADVIIPGNVMIKAFTVDSVELSVPKIKAEAFDSNGASLGVTEYAGSIEKLVLPEGTASVVLTASGQEQETVTVTVDGKEYQTGDKIPKEVFSKEGAVSIKVSAEDKRGNVKSQEYTLKFAVKEETEKPENPGGKDDPTNPDDGKEPVQPDSDGDKTPGQSDDGAAGGDGNMADQMNTDLNAKADPVKTGDTSLPAVYGILAAGAAVVIVVSVVLYRKKMR</sequence>
<evidence type="ECO:0000256" key="1">
    <source>
        <dbReference type="ARBA" id="ARBA00008455"/>
    </source>
</evidence>
<dbReference type="EMBL" id="JAOQJQ010000003">
    <property type="protein sequence ID" value="MCU6762343.1"/>
    <property type="molecule type" value="Genomic_DNA"/>
</dbReference>
<feature type="chain" id="PRO_5047175788" evidence="4">
    <location>
        <begin position="28"/>
        <end position="797"/>
    </location>
</feature>
<keyword evidence="3" id="KW-1133">Transmembrane helix</keyword>
<comment type="similarity">
    <text evidence="1">Belongs to the peptidase C1 family.</text>
</comment>
<feature type="transmembrane region" description="Helical" evidence="3">
    <location>
        <begin position="772"/>
        <end position="792"/>
    </location>
</feature>
<feature type="compositionally biased region" description="Basic and acidic residues" evidence="2">
    <location>
        <begin position="697"/>
        <end position="732"/>
    </location>
</feature>
<feature type="domain" description="Peptidase C1A papain C-terminal" evidence="5">
    <location>
        <begin position="67"/>
        <end position="361"/>
    </location>
</feature>
<dbReference type="InterPro" id="IPR040528">
    <property type="entry name" value="Lectin-like"/>
</dbReference>
<gene>
    <name evidence="6" type="ORF">OCV88_08360</name>
</gene>
<dbReference type="RefSeq" id="WP_262591031.1">
    <property type="nucleotide sequence ID" value="NZ_JAOQJQ010000003.1"/>
</dbReference>
<dbReference type="CDD" id="cd02619">
    <property type="entry name" value="Peptidase_C1"/>
    <property type="match status" value="1"/>
</dbReference>
<dbReference type="InterPro" id="IPR025660">
    <property type="entry name" value="Pept_his_AS"/>
</dbReference>
<evidence type="ECO:0000256" key="3">
    <source>
        <dbReference type="SAM" id="Phobius"/>
    </source>
</evidence>
<feature type="region of interest" description="Disordered" evidence="2">
    <location>
        <begin position="697"/>
        <end position="753"/>
    </location>
</feature>
<accession>A0ABT2TJF4</accession>
<evidence type="ECO:0000313" key="7">
    <source>
        <dbReference type="Proteomes" id="UP001652442"/>
    </source>
</evidence>
<dbReference type="Pfam" id="PF18560">
    <property type="entry name" value="Lectin_like"/>
    <property type="match status" value="1"/>
</dbReference>
<dbReference type="Gene3D" id="3.90.70.10">
    <property type="entry name" value="Cysteine proteinases"/>
    <property type="match status" value="1"/>
</dbReference>
<dbReference type="Pfam" id="PF00112">
    <property type="entry name" value="Peptidase_C1"/>
    <property type="match status" value="2"/>
</dbReference>
<dbReference type="InterPro" id="IPR013128">
    <property type="entry name" value="Peptidase_C1A"/>
</dbReference>